<dbReference type="EMBL" id="MF782455">
    <property type="protein sequence ID" value="ATZ80876.1"/>
    <property type="molecule type" value="Genomic_DNA"/>
</dbReference>
<proteinExistence type="predicted"/>
<protein>
    <submittedName>
        <fullName evidence="1">Uncharacterized protein</fullName>
    </submittedName>
</protein>
<organism evidence="1">
    <name type="scientific">Bodo saltans virus</name>
    <dbReference type="NCBI Taxonomy" id="2024608"/>
    <lineage>
        <taxon>Viruses</taxon>
        <taxon>Varidnaviria</taxon>
        <taxon>Bamfordvirae</taxon>
        <taxon>Nucleocytoviricota</taxon>
        <taxon>Megaviricetes</taxon>
        <taxon>Imitervirales</taxon>
        <taxon>Mimiviridae</taxon>
        <taxon>Klosneuvirinae</taxon>
        <taxon>Theiavirus</taxon>
        <taxon>Theiavirus salishense</taxon>
    </lineage>
</organism>
<evidence type="ECO:0000313" key="2">
    <source>
        <dbReference type="Proteomes" id="UP000240325"/>
    </source>
</evidence>
<evidence type="ECO:0000313" key="1">
    <source>
        <dbReference type="EMBL" id="ATZ80876.1"/>
    </source>
</evidence>
<keyword evidence="2" id="KW-1185">Reference proteome</keyword>
<dbReference type="Proteomes" id="UP000240325">
    <property type="component" value="Segment"/>
</dbReference>
<gene>
    <name evidence="1" type="ORF">BMW23_0830</name>
</gene>
<accession>A0A2H4UVJ2</accession>
<reference evidence="1" key="1">
    <citation type="journal article" date="2017" name="Elife">
        <title>The kinetoplastid-infecting Bodo saltans virus (BsV), a window into the most abundant giant viruses in the sea.</title>
        <authorList>
            <person name="Deeg C.M."/>
            <person name="Chow C.-E.T."/>
            <person name="Suttle C.A."/>
        </authorList>
    </citation>
    <scope>NUCLEOTIDE SEQUENCE</scope>
    <source>
        <strain evidence="1">NG1</strain>
    </source>
</reference>
<sequence>MYYNYKKSEKYLFYNYMYYNYKMIQMDEKRKIRITNILLEKYNIDIDNIEKTPQFISLRDTYLTTGKTPSKNKLIRYCCLVTKLKSRNLILRDDSKLCKNYINGDDTYDLDAIINTMDEMNWFYNHSTYEHHMDILYNENTYDKYYKYDNDKHDMSSIAKERAINDWICSMKQPIPPLSLKNIIQKKLFNKIDDIDFSLYDILNKFHDDKYMYDYSCKIAEKYNPWITELEMYKYIYDKMNVFIHNKLCCDIMTKIKNNDIEFIDEIDNYFPEFREKILNIYNKYKNFIFCKNENCLNMKENDIDLCIKCIKYNEYLQEKSRNKCAKCKINTYGQKCKYKCCKNCCKCDNHKKPNKYK</sequence>
<name>A0A2H4UVJ2_9VIRU</name>